<comment type="caution">
    <text evidence="1">The sequence shown here is derived from an EMBL/GenBank/DDBJ whole genome shotgun (WGS) entry which is preliminary data.</text>
</comment>
<sequence>MQLTREATAPEVLSEQSIAHYREHGYVHVPQLLAQEEVAGFLAEAKRHFALEESRTLGPNEGVRSHELDEGNVVEWVNHAGLDNEVLRGLSCHPRIARVAETLAGGALRLFKSDLYRKKSASTLTPIHHDEVFFPFTARAALTAWVALVDVPADRGCLSFIPGSHRLVEPPPADMDPMEALGEAEDPFGRWPELAYRPSVTVPVRAGDVTFHHGRIAHWAGSNRTDATRYSLITIYMDAGATFNATSIHNLLNPDDPDLGGYRQGAPLDGERFPLVAGPA</sequence>
<gene>
    <name evidence="1" type="ORF">GCM10009560_34480</name>
</gene>
<dbReference type="EMBL" id="BAAAHQ010000015">
    <property type="protein sequence ID" value="GAA0930170.1"/>
    <property type="molecule type" value="Genomic_DNA"/>
</dbReference>
<reference evidence="1 2" key="1">
    <citation type="journal article" date="2019" name="Int. J. Syst. Evol. Microbiol.">
        <title>The Global Catalogue of Microorganisms (GCM) 10K type strain sequencing project: providing services to taxonomists for standard genome sequencing and annotation.</title>
        <authorList>
            <consortium name="The Broad Institute Genomics Platform"/>
            <consortium name="The Broad Institute Genome Sequencing Center for Infectious Disease"/>
            <person name="Wu L."/>
            <person name="Ma J."/>
        </authorList>
    </citation>
    <scope>NUCLEOTIDE SEQUENCE [LARGE SCALE GENOMIC DNA]</scope>
    <source>
        <strain evidence="1 2">JCM 11136</strain>
    </source>
</reference>
<dbReference type="Proteomes" id="UP001501578">
    <property type="component" value="Unassembled WGS sequence"/>
</dbReference>
<dbReference type="SUPFAM" id="SSF51197">
    <property type="entry name" value="Clavaminate synthase-like"/>
    <property type="match status" value="1"/>
</dbReference>
<dbReference type="RefSeq" id="WP_343950884.1">
    <property type="nucleotide sequence ID" value="NZ_BAAAHQ010000015.1"/>
</dbReference>
<evidence type="ECO:0000313" key="2">
    <source>
        <dbReference type="Proteomes" id="UP001501578"/>
    </source>
</evidence>
<organism evidence="1 2">
    <name type="scientific">Nonomuraea longicatena</name>
    <dbReference type="NCBI Taxonomy" id="83682"/>
    <lineage>
        <taxon>Bacteria</taxon>
        <taxon>Bacillati</taxon>
        <taxon>Actinomycetota</taxon>
        <taxon>Actinomycetes</taxon>
        <taxon>Streptosporangiales</taxon>
        <taxon>Streptosporangiaceae</taxon>
        <taxon>Nonomuraea</taxon>
    </lineage>
</organism>
<evidence type="ECO:0000313" key="1">
    <source>
        <dbReference type="EMBL" id="GAA0930170.1"/>
    </source>
</evidence>
<dbReference type="PANTHER" id="PTHR20883:SF48">
    <property type="entry name" value="ECTOINE DIOXYGENASE"/>
    <property type="match status" value="1"/>
</dbReference>
<accession>A0ABN1PLW2</accession>
<proteinExistence type="predicted"/>
<evidence type="ECO:0008006" key="3">
    <source>
        <dbReference type="Google" id="ProtNLM"/>
    </source>
</evidence>
<dbReference type="Pfam" id="PF05721">
    <property type="entry name" value="PhyH"/>
    <property type="match status" value="1"/>
</dbReference>
<dbReference type="InterPro" id="IPR008775">
    <property type="entry name" value="Phytyl_CoA_dOase-like"/>
</dbReference>
<name>A0ABN1PLW2_9ACTN</name>
<dbReference type="PANTHER" id="PTHR20883">
    <property type="entry name" value="PHYTANOYL-COA DIOXYGENASE DOMAIN CONTAINING 1"/>
    <property type="match status" value="1"/>
</dbReference>
<keyword evidence="2" id="KW-1185">Reference proteome</keyword>
<dbReference type="Gene3D" id="2.60.120.620">
    <property type="entry name" value="q2cbj1_9rhob like domain"/>
    <property type="match status" value="1"/>
</dbReference>
<protein>
    <recommendedName>
        <fullName evidence="3">Phytanoyl-CoA dioxygenase</fullName>
    </recommendedName>
</protein>